<evidence type="ECO:0000313" key="15">
    <source>
        <dbReference type="EMBL" id="QYD69008.1"/>
    </source>
</evidence>
<dbReference type="NCBIfam" id="TIGR01447">
    <property type="entry name" value="recD"/>
    <property type="match status" value="1"/>
</dbReference>
<evidence type="ECO:0000256" key="6">
    <source>
        <dbReference type="ARBA" id="ARBA00022839"/>
    </source>
</evidence>
<comment type="function">
    <text evidence="11">A helicase/nuclease that prepares dsDNA breaks (DSB) for recombinational DNA repair. Binds to DSBs and unwinds DNA via a highly rapid and processive ATP-dependent bidirectional helicase activity. Unwinds dsDNA until it encounters a Chi (crossover hotspot instigator) sequence from the 3' direction. Cuts ssDNA a few nucleotides 3' to the Chi site. The properties and activities of the enzyme are changed at Chi. The Chi-altered holoenzyme produces a long 3'-ssDNA overhang and facilitates RecA-binding to the ssDNA for homologous DNA recombination and repair. Holoenzyme degrades any linearized DNA that is unable to undergo homologous recombination. In the holoenzyme this subunit has ssDNA-dependent ATPase and 5'-3' helicase activity. When added to pre-assembled RecBC greatly stimulates nuclease activity and augments holoenzyme processivity. Negatively regulates the RecA-loading ability of RecBCD.</text>
</comment>
<gene>
    <name evidence="11 15" type="primary">recD</name>
    <name evidence="15" type="ORF">KZJ38_00990</name>
</gene>
<keyword evidence="6 11" id="KW-0269">Exonuclease</keyword>
<comment type="similarity">
    <text evidence="11">Belongs to the RecD family.</text>
</comment>
<dbReference type="PANTHER" id="PTHR43788">
    <property type="entry name" value="DNA2/NAM7 HELICASE FAMILY MEMBER"/>
    <property type="match status" value="1"/>
</dbReference>
<dbReference type="Gene3D" id="1.10.10.1020">
    <property type="entry name" value="RecBCD complex, subunit RecD, N-terminal domain"/>
    <property type="match status" value="1"/>
</dbReference>
<dbReference type="InterPro" id="IPR006344">
    <property type="entry name" value="RecD"/>
</dbReference>
<dbReference type="Gene3D" id="3.40.50.300">
    <property type="entry name" value="P-loop containing nucleotide triphosphate hydrolases"/>
    <property type="match status" value="3"/>
</dbReference>
<evidence type="ECO:0000256" key="7">
    <source>
        <dbReference type="ARBA" id="ARBA00022840"/>
    </source>
</evidence>
<feature type="compositionally biased region" description="Basic and acidic residues" evidence="12">
    <location>
        <begin position="1"/>
        <end position="11"/>
    </location>
</feature>
<accession>A0ABX8UPZ2</accession>
<evidence type="ECO:0000256" key="12">
    <source>
        <dbReference type="SAM" id="MobiDB-lite"/>
    </source>
</evidence>
<evidence type="ECO:0000259" key="13">
    <source>
        <dbReference type="Pfam" id="PF13538"/>
    </source>
</evidence>
<feature type="binding site" evidence="11">
    <location>
        <begin position="266"/>
        <end position="273"/>
    </location>
    <ligand>
        <name>ATP</name>
        <dbReference type="ChEBI" id="CHEBI:30616"/>
    </ligand>
</feature>
<dbReference type="EMBL" id="CP080095">
    <property type="protein sequence ID" value="QYD69008.1"/>
    <property type="molecule type" value="Genomic_DNA"/>
</dbReference>
<dbReference type="Pfam" id="PF13245">
    <property type="entry name" value="AAA_19"/>
    <property type="match status" value="1"/>
</dbReference>
<evidence type="ECO:0000256" key="3">
    <source>
        <dbReference type="ARBA" id="ARBA00022763"/>
    </source>
</evidence>
<feature type="region of interest" description="Disordered" evidence="12">
    <location>
        <begin position="1"/>
        <end position="33"/>
    </location>
</feature>
<keyword evidence="9 11" id="KW-0234">DNA repair</keyword>
<evidence type="ECO:0000256" key="2">
    <source>
        <dbReference type="ARBA" id="ARBA00022741"/>
    </source>
</evidence>
<keyword evidence="3 11" id="KW-0227">DNA damage</keyword>
<keyword evidence="16" id="KW-1185">Reference proteome</keyword>
<dbReference type="GO" id="GO:0008854">
    <property type="term" value="F:exodeoxyribonuclease V activity"/>
    <property type="evidence" value="ECO:0007669"/>
    <property type="project" value="UniProtKB-EC"/>
</dbReference>
<keyword evidence="8 11" id="KW-0238">DNA-binding</keyword>
<keyword evidence="7 11" id="KW-0067">ATP-binding</keyword>
<sequence>MTKRRVTDSRTGDLFADLPAAPEQTETRTSREDDAVVVGTAASPVTAVSAVAHVSAAAAISNADSMLDVLDEWVERGWLRPLDAAFARFLSREASSGVAPLLILAAALASHQLGRGHACLELQAALDDPTFVLSLPPDDAIDRMVDAPTHAPTDLLKGVTLEQWLEALDDAALVNSGAGNTPLVLIGTRLYLRRYWQYEQDVCAGIERRLHASLERAEALDIDAVRATLDVLFPPSNRGVAGQQAADWQKLACALAARSAFSIVTGGPGTGKTTTVVKLLALLQAIALSDSAARGAGSVGTVGVAATSDASGTTGRRVRPLRIKLAAPTGKAAARLNESIAGAVANLPIDRLANGVQVLDAIPKIVTTLHRVLGTRPDSRRFRHDASNPLPVDVLVIDEASMVDLEMMAAVLDALPSTARLVLLGDKDQLASVEAGAVLGELCERAARGHYTPQTREWLQSATGEHVDDAMIDENGTALDQAIAMLRESHRFSSASGIGELALRVNDGDAAGVERVLDEDRADLAMLTCSAGHDALFKALVVDGDVGGGDVAGASASATASASVLRHGYRHYLETMHKGQPARDADPAALDRWAAEVLEAHDAFQLLCAVRRGPWGVDGLNKRIARLLHEEGLIDARGEWYAGRPVLVTRNDYELGLMNGDIGITLSYPGSADGRGAMRVAFPAADGSGEIKWVLPSRLQAVETVFALTVHKSQGSEFVHAALVLPDRFSPILTRELVYTGVTRARAYLTLAVPEGKAVLEEAVTAKVQRASGLLAGFGGGA</sequence>
<dbReference type="CDD" id="cd18809">
    <property type="entry name" value="SF1_C_RecD"/>
    <property type="match status" value="1"/>
</dbReference>
<dbReference type="InterPro" id="IPR027785">
    <property type="entry name" value="UvrD-like_helicase_C"/>
</dbReference>
<dbReference type="HAMAP" id="MF_01487">
    <property type="entry name" value="RecD"/>
    <property type="match status" value="1"/>
</dbReference>
<dbReference type="Pfam" id="PF21185">
    <property type="entry name" value="RecD_N"/>
    <property type="match status" value="1"/>
</dbReference>
<evidence type="ECO:0000256" key="4">
    <source>
        <dbReference type="ARBA" id="ARBA00022801"/>
    </source>
</evidence>
<name>A0ABX8UPZ2_9BURK</name>
<reference evidence="15 16" key="1">
    <citation type="submission" date="2021-07" db="EMBL/GenBank/DDBJ databases">
        <title>Paraburkholderia edwinii protects Aspergillus sp. from phenazines by acting as a toxin sponge.</title>
        <authorList>
            <person name="Dahlstrom K.M."/>
            <person name="Newman D.K."/>
        </authorList>
    </citation>
    <scope>NUCLEOTIDE SEQUENCE [LARGE SCALE GENOMIC DNA]</scope>
    <source>
        <strain evidence="15 16">Pe01</strain>
    </source>
</reference>
<evidence type="ECO:0000256" key="10">
    <source>
        <dbReference type="ARBA" id="ARBA00023235"/>
    </source>
</evidence>
<dbReference type="PANTHER" id="PTHR43788:SF6">
    <property type="entry name" value="DNA HELICASE B"/>
    <property type="match status" value="1"/>
</dbReference>
<dbReference type="Pfam" id="PF13538">
    <property type="entry name" value="UvrD_C_2"/>
    <property type="match status" value="1"/>
</dbReference>
<evidence type="ECO:0000259" key="14">
    <source>
        <dbReference type="Pfam" id="PF21185"/>
    </source>
</evidence>
<evidence type="ECO:0000256" key="9">
    <source>
        <dbReference type="ARBA" id="ARBA00023204"/>
    </source>
</evidence>
<dbReference type="InterPro" id="IPR041851">
    <property type="entry name" value="RecD_N_sf"/>
</dbReference>
<keyword evidence="2 11" id="KW-0547">Nucleotide-binding</keyword>
<comment type="catalytic activity">
    <reaction evidence="11">
        <text>ATP + H2O = ADP + phosphate + H(+)</text>
        <dbReference type="Rhea" id="RHEA:13065"/>
        <dbReference type="ChEBI" id="CHEBI:15377"/>
        <dbReference type="ChEBI" id="CHEBI:15378"/>
        <dbReference type="ChEBI" id="CHEBI:30616"/>
        <dbReference type="ChEBI" id="CHEBI:43474"/>
        <dbReference type="ChEBI" id="CHEBI:456216"/>
        <dbReference type="EC" id="5.6.2.3"/>
    </reaction>
</comment>
<evidence type="ECO:0000256" key="8">
    <source>
        <dbReference type="ARBA" id="ARBA00023125"/>
    </source>
</evidence>
<keyword evidence="1 11" id="KW-0540">Nuclease</keyword>
<protein>
    <recommendedName>
        <fullName evidence="11">RecBCD enzyme subunit RecD</fullName>
        <ecNumber evidence="11">5.6.2.3</ecNumber>
    </recommendedName>
    <alternativeName>
        <fullName evidence="11">DNA 5'-3' helicase subunit RecD</fullName>
    </alternativeName>
    <alternativeName>
        <fullName evidence="11">Exonuclease V subunit RecD</fullName>
        <shortName evidence="11">ExoV subunit RecD</shortName>
    </alternativeName>
    <alternativeName>
        <fullName evidence="11">Helicase/nuclease RecBCD subunit RecD</fullName>
    </alternativeName>
</protein>
<dbReference type="InterPro" id="IPR050534">
    <property type="entry name" value="Coronavir_polyprotein_1ab"/>
</dbReference>
<keyword evidence="4 11" id="KW-0378">Hydrolase</keyword>
<dbReference type="EC" id="5.6.2.3" evidence="11"/>
<comment type="subunit">
    <text evidence="11">Heterotrimer of RecB, RecC and RecD. All subunits contribute to DNA-binding.</text>
</comment>
<evidence type="ECO:0000256" key="5">
    <source>
        <dbReference type="ARBA" id="ARBA00022806"/>
    </source>
</evidence>
<dbReference type="InterPro" id="IPR027417">
    <property type="entry name" value="P-loop_NTPase"/>
</dbReference>
<evidence type="ECO:0000256" key="11">
    <source>
        <dbReference type="HAMAP-Rule" id="MF_01487"/>
    </source>
</evidence>
<feature type="domain" description="UvrD-like helicase C-terminal" evidence="13">
    <location>
        <begin position="705"/>
        <end position="751"/>
    </location>
</feature>
<dbReference type="SUPFAM" id="SSF52540">
    <property type="entry name" value="P-loop containing nucleoside triphosphate hydrolases"/>
    <property type="match status" value="2"/>
</dbReference>
<feature type="domain" description="RecBCD enzyme subunit RecD N-terminal" evidence="14">
    <location>
        <begin position="75"/>
        <end position="191"/>
    </location>
</feature>
<keyword evidence="10 11" id="KW-0413">Isomerase</keyword>
<evidence type="ECO:0000256" key="1">
    <source>
        <dbReference type="ARBA" id="ARBA00022722"/>
    </source>
</evidence>
<dbReference type="Proteomes" id="UP000826462">
    <property type="component" value="Chromosome 1"/>
</dbReference>
<evidence type="ECO:0000313" key="16">
    <source>
        <dbReference type="Proteomes" id="UP000826462"/>
    </source>
</evidence>
<organism evidence="15 16">
    <name type="scientific">Paraburkholderia edwinii</name>
    <dbReference type="NCBI Taxonomy" id="2861782"/>
    <lineage>
        <taxon>Bacteria</taxon>
        <taxon>Pseudomonadati</taxon>
        <taxon>Pseudomonadota</taxon>
        <taxon>Betaproteobacteria</taxon>
        <taxon>Burkholderiales</taxon>
        <taxon>Burkholderiaceae</taxon>
        <taxon>Paraburkholderia</taxon>
    </lineage>
</organism>
<keyword evidence="5 11" id="KW-0347">Helicase</keyword>
<dbReference type="InterPro" id="IPR049550">
    <property type="entry name" value="RecD_N"/>
</dbReference>
<comment type="miscellaneous">
    <text evidence="11">In the RecBCD complex, RecB has a slow 3'-5' helicase, an exonuclease activity and loads RecA onto ssDNA, RecD has a fast 5'-3' helicase activity, while RecC stimulates the ATPase and processivity of the RecB helicase and contributes to recognition of the Chi site.</text>
</comment>
<proteinExistence type="inferred from homology"/>
<dbReference type="CDD" id="cd17933">
    <property type="entry name" value="DEXSc_RecD-like"/>
    <property type="match status" value="1"/>
</dbReference>